<evidence type="ECO:0000313" key="5">
    <source>
        <dbReference type="EMBL" id="GEU66598.1"/>
    </source>
</evidence>
<protein>
    <submittedName>
        <fullName evidence="5">Retrovirus-related Pol polyprotein from transposon TNT 1-94</fullName>
    </submittedName>
</protein>
<feature type="region of interest" description="Disordered" evidence="3">
    <location>
        <begin position="673"/>
        <end position="695"/>
    </location>
</feature>
<dbReference type="SUPFAM" id="SSF53098">
    <property type="entry name" value="Ribonuclease H-like"/>
    <property type="match status" value="1"/>
</dbReference>
<evidence type="ECO:0000256" key="2">
    <source>
        <dbReference type="ARBA" id="ARBA00022801"/>
    </source>
</evidence>
<gene>
    <name evidence="5" type="ORF">Tci_038576</name>
</gene>
<evidence type="ECO:0000259" key="4">
    <source>
        <dbReference type="Pfam" id="PF07727"/>
    </source>
</evidence>
<keyword evidence="1" id="KW-0479">Metal-binding</keyword>
<evidence type="ECO:0000256" key="1">
    <source>
        <dbReference type="ARBA" id="ARBA00022723"/>
    </source>
</evidence>
<dbReference type="GO" id="GO:0046872">
    <property type="term" value="F:metal ion binding"/>
    <property type="evidence" value="ECO:0007669"/>
    <property type="project" value="UniProtKB-KW"/>
</dbReference>
<feature type="region of interest" description="Disordered" evidence="3">
    <location>
        <begin position="413"/>
        <end position="482"/>
    </location>
</feature>
<reference evidence="5" key="1">
    <citation type="journal article" date="2019" name="Sci. Rep.">
        <title>Draft genome of Tanacetum cinerariifolium, the natural source of mosquito coil.</title>
        <authorList>
            <person name="Yamashiro T."/>
            <person name="Shiraishi A."/>
            <person name="Satake H."/>
            <person name="Nakayama K."/>
        </authorList>
    </citation>
    <scope>NUCLEOTIDE SEQUENCE</scope>
</reference>
<dbReference type="InterPro" id="IPR012337">
    <property type="entry name" value="RNaseH-like_sf"/>
</dbReference>
<dbReference type="PANTHER" id="PTHR42648">
    <property type="entry name" value="TRANSPOSASE, PUTATIVE-RELATED"/>
    <property type="match status" value="1"/>
</dbReference>
<dbReference type="PANTHER" id="PTHR42648:SF21">
    <property type="entry name" value="CYSTEINE-RICH RLK (RECEPTOR-LIKE PROTEIN KINASE) 8"/>
    <property type="match status" value="1"/>
</dbReference>
<proteinExistence type="predicted"/>
<dbReference type="GO" id="GO:0003676">
    <property type="term" value="F:nucleic acid binding"/>
    <property type="evidence" value="ECO:0007669"/>
    <property type="project" value="InterPro"/>
</dbReference>
<name>A0A6L2LY59_TANCI</name>
<sequence>MVMASTFVSFKLCLCNGKKKEETSQPKSEDTNQEKLYLLHMDLCGPMHVASVNEKKYILVIVDDYSRFTWVKCLRSKDEALDFIIKRIIEKIHVDFDELTAMASEHSSLEPVLHEMTHATISSGLVPYLPPSTPYVPPLRTKWDILFQPLFDELLTLPPNVDPPAPQVIAPIAKVVALEPAEPVHLPQQLLTKMHHLLIEAMQEELNEFERLEVWELVPRLNKVMVITLKWIYNLKLDELGGILKNKARLVAHGYSQEEEIDFKESFSLVARLDAIRIFLAFTAHMNMIVYQMDVKTAFLNDIIREEVYVSQPDRIMDNTKAQQIALDDALVAPTNHLKIGKCNHRLSSDLKSNEPTLQMKKPVLATKYTRLKSKANVTKPDKKMQLAKKTKVKGLDVLSEVALSEGEQIMHATKRSKKDFHISHTSGSDVGTGTIPGVPDVPPYESESDKESWGDREDEDDNDQTEYEEEDVEERACTTSDYELTDEEKLDDEESMDYEEEDEVIKELYDDVNVNLGNDDTKMTDANQGADNEIASLMETSAPHVTTILEITFGFTTTTPPPPLFFNPLLQQQTPTITTPTFTTIISTNPTVTLSEIPNFAFIFKFDQRYLAFKMKEVVNVAVQLQTNKLREEDQAENQEFLNQTTYAVAASLLKFELKKILIEKIKANNVTPHQGRNARRDEKESHHNTLVSK</sequence>
<feature type="compositionally biased region" description="Basic and acidic residues" evidence="3">
    <location>
        <begin position="680"/>
        <end position="689"/>
    </location>
</feature>
<dbReference type="Gene3D" id="3.30.420.10">
    <property type="entry name" value="Ribonuclease H-like superfamily/Ribonuclease H"/>
    <property type="match status" value="1"/>
</dbReference>
<dbReference type="GO" id="GO:0016787">
    <property type="term" value="F:hydrolase activity"/>
    <property type="evidence" value="ECO:0007669"/>
    <property type="project" value="UniProtKB-KW"/>
</dbReference>
<evidence type="ECO:0000256" key="3">
    <source>
        <dbReference type="SAM" id="MobiDB-lite"/>
    </source>
</evidence>
<dbReference type="InterPro" id="IPR039537">
    <property type="entry name" value="Retrotran_Ty1/copia-like"/>
</dbReference>
<feature type="domain" description="Reverse transcriptase Ty1/copia-type" evidence="4">
    <location>
        <begin position="213"/>
        <end position="330"/>
    </location>
</feature>
<feature type="compositionally biased region" description="Acidic residues" evidence="3">
    <location>
        <begin position="457"/>
        <end position="474"/>
    </location>
</feature>
<comment type="caution">
    <text evidence="5">The sequence shown here is derived from an EMBL/GenBank/DDBJ whole genome shotgun (WGS) entry which is preliminary data.</text>
</comment>
<dbReference type="AlphaFoldDB" id="A0A6L2LY59"/>
<dbReference type="EMBL" id="BKCJ010005413">
    <property type="protein sequence ID" value="GEU66598.1"/>
    <property type="molecule type" value="Genomic_DNA"/>
</dbReference>
<accession>A0A6L2LY59</accession>
<organism evidence="5">
    <name type="scientific">Tanacetum cinerariifolium</name>
    <name type="common">Dalmatian daisy</name>
    <name type="synonym">Chrysanthemum cinerariifolium</name>
    <dbReference type="NCBI Taxonomy" id="118510"/>
    <lineage>
        <taxon>Eukaryota</taxon>
        <taxon>Viridiplantae</taxon>
        <taxon>Streptophyta</taxon>
        <taxon>Embryophyta</taxon>
        <taxon>Tracheophyta</taxon>
        <taxon>Spermatophyta</taxon>
        <taxon>Magnoliopsida</taxon>
        <taxon>eudicotyledons</taxon>
        <taxon>Gunneridae</taxon>
        <taxon>Pentapetalae</taxon>
        <taxon>asterids</taxon>
        <taxon>campanulids</taxon>
        <taxon>Asterales</taxon>
        <taxon>Asteraceae</taxon>
        <taxon>Asteroideae</taxon>
        <taxon>Anthemideae</taxon>
        <taxon>Anthemidinae</taxon>
        <taxon>Tanacetum</taxon>
    </lineage>
</organism>
<keyword evidence="2" id="KW-0378">Hydrolase</keyword>
<dbReference type="Pfam" id="PF07727">
    <property type="entry name" value="RVT_2"/>
    <property type="match status" value="1"/>
</dbReference>
<dbReference type="InterPro" id="IPR036397">
    <property type="entry name" value="RNaseH_sf"/>
</dbReference>
<dbReference type="InterPro" id="IPR013103">
    <property type="entry name" value="RVT_2"/>
</dbReference>